<dbReference type="Proteomes" id="UP001055156">
    <property type="component" value="Unassembled WGS sequence"/>
</dbReference>
<organism evidence="3 4">
    <name type="scientific">Methylobacterium organophilum</name>
    <dbReference type="NCBI Taxonomy" id="410"/>
    <lineage>
        <taxon>Bacteria</taxon>
        <taxon>Pseudomonadati</taxon>
        <taxon>Pseudomonadota</taxon>
        <taxon>Alphaproteobacteria</taxon>
        <taxon>Hyphomicrobiales</taxon>
        <taxon>Methylobacteriaceae</taxon>
        <taxon>Methylobacterium</taxon>
    </lineage>
</organism>
<dbReference type="RefSeq" id="WP_238310069.1">
    <property type="nucleotide sequence ID" value="NZ_BPQV01000002.1"/>
</dbReference>
<gene>
    <name evidence="3" type="ORF">LKMONMHP_0975</name>
</gene>
<keyword evidence="4" id="KW-1185">Reference proteome</keyword>
<proteinExistence type="predicted"/>
<evidence type="ECO:0000313" key="4">
    <source>
        <dbReference type="Proteomes" id="UP001055156"/>
    </source>
</evidence>
<dbReference type="InterPro" id="IPR041649">
    <property type="entry name" value="NepR"/>
</dbReference>
<feature type="domain" description="Anti-sigma factor NepR" evidence="2">
    <location>
        <begin position="31"/>
        <end position="65"/>
    </location>
</feature>
<evidence type="ECO:0000259" key="2">
    <source>
        <dbReference type="Pfam" id="PF18557"/>
    </source>
</evidence>
<reference evidence="3" key="2">
    <citation type="submission" date="2021-08" db="EMBL/GenBank/DDBJ databases">
        <authorList>
            <person name="Tani A."/>
            <person name="Ola A."/>
            <person name="Ogura Y."/>
            <person name="Katsura K."/>
            <person name="Hayashi T."/>
        </authorList>
    </citation>
    <scope>NUCLEOTIDE SEQUENCE</scope>
    <source>
        <strain evidence="3">NBRC 15689</strain>
    </source>
</reference>
<dbReference type="Pfam" id="PF18557">
    <property type="entry name" value="NepR"/>
    <property type="match status" value="1"/>
</dbReference>
<evidence type="ECO:0000313" key="3">
    <source>
        <dbReference type="EMBL" id="GJE26129.1"/>
    </source>
</evidence>
<protein>
    <recommendedName>
        <fullName evidence="2">Anti-sigma factor NepR domain-containing protein</fullName>
    </recommendedName>
</protein>
<accession>A0ABQ4T593</accession>
<comment type="caution">
    <text evidence="3">The sequence shown here is derived from an EMBL/GenBank/DDBJ whole genome shotgun (WGS) entry which is preliminary data.</text>
</comment>
<sequence>MSSEEDAGAPQGGHRQWGPRTRSRGMEEQTQKRIGIHLRALYDSVVEQPIPDRFKDLIARLDDSESAPPASTES</sequence>
<feature type="region of interest" description="Disordered" evidence="1">
    <location>
        <begin position="1"/>
        <end position="31"/>
    </location>
</feature>
<reference evidence="3" key="1">
    <citation type="journal article" date="2021" name="Front. Microbiol.">
        <title>Comprehensive Comparative Genomics and Phenotyping of Methylobacterium Species.</title>
        <authorList>
            <person name="Alessa O."/>
            <person name="Ogura Y."/>
            <person name="Fujitani Y."/>
            <person name="Takami H."/>
            <person name="Hayashi T."/>
            <person name="Sahin N."/>
            <person name="Tani A."/>
        </authorList>
    </citation>
    <scope>NUCLEOTIDE SEQUENCE</scope>
    <source>
        <strain evidence="3">NBRC 15689</strain>
    </source>
</reference>
<dbReference type="EMBL" id="BPQV01000002">
    <property type="protein sequence ID" value="GJE26129.1"/>
    <property type="molecule type" value="Genomic_DNA"/>
</dbReference>
<evidence type="ECO:0000256" key="1">
    <source>
        <dbReference type="SAM" id="MobiDB-lite"/>
    </source>
</evidence>
<name>A0ABQ4T593_METOR</name>